<reference evidence="3 4" key="1">
    <citation type="journal article" date="2015" name="BMC Genomics">
        <title>Gene expression during zombie ant biting behavior reflects the complexity underlying fungal parasitic behavioral manipulation.</title>
        <authorList>
            <person name="de Bekker C."/>
            <person name="Ohm R.A."/>
            <person name="Loreto R.G."/>
            <person name="Sebastian A."/>
            <person name="Albert I."/>
            <person name="Merrow M."/>
            <person name="Brachmann A."/>
            <person name="Hughes D.P."/>
        </authorList>
    </citation>
    <scope>NUCLEOTIDE SEQUENCE [LARGE SCALE GENOMIC DNA]</scope>
    <source>
        <strain evidence="3 4">SC16a</strain>
    </source>
</reference>
<accession>A0A2A9PEN4</accession>
<keyword evidence="4" id="KW-1185">Reference proteome</keyword>
<gene>
    <name evidence="3" type="ORF">XA68_12457</name>
</gene>
<organism evidence="3 4">
    <name type="scientific">Ophiocordyceps unilateralis</name>
    <name type="common">Zombie-ant fungus</name>
    <name type="synonym">Torrubia unilateralis</name>
    <dbReference type="NCBI Taxonomy" id="268505"/>
    <lineage>
        <taxon>Eukaryota</taxon>
        <taxon>Fungi</taxon>
        <taxon>Dikarya</taxon>
        <taxon>Ascomycota</taxon>
        <taxon>Pezizomycotina</taxon>
        <taxon>Sordariomycetes</taxon>
        <taxon>Hypocreomycetidae</taxon>
        <taxon>Hypocreales</taxon>
        <taxon>Ophiocordycipitaceae</taxon>
        <taxon>Ophiocordyceps</taxon>
    </lineage>
</organism>
<evidence type="ECO:0008006" key="5">
    <source>
        <dbReference type="Google" id="ProtNLM"/>
    </source>
</evidence>
<feature type="compositionally biased region" description="Gly residues" evidence="1">
    <location>
        <begin position="281"/>
        <end position="294"/>
    </location>
</feature>
<evidence type="ECO:0000313" key="4">
    <source>
        <dbReference type="Proteomes" id="UP000037136"/>
    </source>
</evidence>
<feature type="compositionally biased region" description="Low complexity" evidence="1">
    <location>
        <begin position="593"/>
        <end position="628"/>
    </location>
</feature>
<protein>
    <recommendedName>
        <fullName evidence="5">Peptidase M43 pregnancy-associated plasma-A domain-containing protein</fullName>
    </recommendedName>
</protein>
<feature type="chain" id="PRO_5012766958" description="Peptidase M43 pregnancy-associated plasma-A domain-containing protein" evidence="2">
    <location>
        <begin position="20"/>
        <end position="961"/>
    </location>
</feature>
<feature type="compositionally biased region" description="Low complexity" evidence="1">
    <location>
        <begin position="707"/>
        <end position="728"/>
    </location>
</feature>
<feature type="compositionally biased region" description="Low complexity" evidence="1">
    <location>
        <begin position="801"/>
        <end position="810"/>
    </location>
</feature>
<dbReference type="Gene3D" id="3.40.390.10">
    <property type="entry name" value="Collagenase (Catalytic Domain)"/>
    <property type="match status" value="1"/>
</dbReference>
<dbReference type="GO" id="GO:0008237">
    <property type="term" value="F:metallopeptidase activity"/>
    <property type="evidence" value="ECO:0007669"/>
    <property type="project" value="InterPro"/>
</dbReference>
<comment type="caution">
    <text evidence="3">The sequence shown here is derived from an EMBL/GenBank/DDBJ whole genome shotgun (WGS) entry which is preliminary data.</text>
</comment>
<sequence>MLLSPVLIAAFTAAATVTARFHCGASDGITDTTEGMRALLRRAQEDDKWSYNNITAKGNETIEMKSVVHFCCVSKEDCPGNSTASQATEEKNRLLGPANIVFNLINFTQIIDKRCGAVSLKEEDMAVVDGLKARTRQGGVDTLNLMILPVKGEGSSTVGLCYLPTLDMKGKNRTISQVIGKKDGCSVFLEEYWHGNNPTDSHETGHWLGLPHVKGASQKPGLNIMLPSHDMNPTTNYTLEKDQSTIMRQIALIRLAQAKEEGDLKPAGGDLFNGTDYPGHVPGGNTGGGYGNTGKSGPRYNAAGDGNNSNVPDSETPSSPDNGSGDAPSDSNGEDDFPKDSASRKPFSVGDQDGSNGRGLGDESSNDKGATERFRGLKDGLRNKTRLSNTTSTASFTTIPTLKTRLSSPTTTAGIRPTDRTGGSRGSSVSSRLGGFGGDAKSSRQLGQELRPHTTRAVFPTRSGREPWKMPTPTSNLGNRRRPQRDPAGSQTKEEKAGGSRDLDANRLPAAADDASFSENLIGDPGVPKKEKNGKKVDRAGKAVTPTSSRSSGDGKARGSASTRPRDDDMNGVSSPAGREPVSDLLKKKKTVGESSSRSSSSLGGLSGAGKSVSRPASPASSDVVPSRAGRKGQSPSDGRSPTSFGPRPSSFASSDRVAPSRPRKEAQSLPDERSPTSSRTRPPSPTSSDRVPSRAGRKAQSPSDGRSLTSSRTRPPSPTSSNRAPSRPGREAQSFPNGRSLTSSRTRPPSPASSSTSPPRRSKETLGNVDTTSPSQSPSRIRQDLGGSGGSGIKGPPIPQQSSSPSSPSGGSGPRRKTTLEKNDQRPNIPKSPLPATVPKDPAASSLNVAPSRRRRESPNAAGSFGGGADRTSSAVESNPRRPETTHSTGDGATWPSSSRGGASRSRGPSQSPQRPNKSIDGQTPSTGSSSGDAGAAAKQHPPSVRGSLGGSGSGSRPVR</sequence>
<feature type="compositionally biased region" description="Polar residues" evidence="1">
    <location>
        <begin position="404"/>
        <end position="413"/>
    </location>
</feature>
<feature type="compositionally biased region" description="Basic and acidic residues" evidence="1">
    <location>
        <begin position="663"/>
        <end position="675"/>
    </location>
</feature>
<dbReference type="InterPro" id="IPR024079">
    <property type="entry name" value="MetalloPept_cat_dom_sf"/>
</dbReference>
<dbReference type="EMBL" id="LAZP02000204">
    <property type="protein sequence ID" value="PFH59372.1"/>
    <property type="molecule type" value="Genomic_DNA"/>
</dbReference>
<feature type="compositionally biased region" description="Basic and acidic residues" evidence="1">
    <location>
        <begin position="492"/>
        <end position="505"/>
    </location>
</feature>
<proteinExistence type="predicted"/>
<feature type="region of interest" description="Disordered" evidence="1">
    <location>
        <begin position="264"/>
        <end position="961"/>
    </location>
</feature>
<dbReference type="OrthoDB" id="4941191at2759"/>
<evidence type="ECO:0000256" key="2">
    <source>
        <dbReference type="SAM" id="SignalP"/>
    </source>
</evidence>
<dbReference type="Proteomes" id="UP000037136">
    <property type="component" value="Unassembled WGS sequence"/>
</dbReference>
<feature type="compositionally biased region" description="Polar residues" evidence="1">
    <location>
        <begin position="769"/>
        <end position="781"/>
    </location>
</feature>
<keyword evidence="2" id="KW-0732">Signal</keyword>
<evidence type="ECO:0000256" key="1">
    <source>
        <dbReference type="SAM" id="MobiDB-lite"/>
    </source>
</evidence>
<feature type="compositionally biased region" description="Low complexity" evidence="1">
    <location>
        <begin position="388"/>
        <end position="401"/>
    </location>
</feature>
<feature type="compositionally biased region" description="Polar residues" evidence="1">
    <location>
        <begin position="306"/>
        <end position="322"/>
    </location>
</feature>
<feature type="compositionally biased region" description="Low complexity" evidence="1">
    <location>
        <begin position="676"/>
        <end position="695"/>
    </location>
</feature>
<feature type="compositionally biased region" description="Basic and acidic residues" evidence="1">
    <location>
        <begin position="527"/>
        <end position="541"/>
    </location>
</feature>
<feature type="compositionally biased region" description="Basic and acidic residues" evidence="1">
    <location>
        <begin position="365"/>
        <end position="382"/>
    </location>
</feature>
<dbReference type="STRING" id="268505.A0A2A9PEN4"/>
<feature type="compositionally biased region" description="Low complexity" evidence="1">
    <location>
        <begin position="897"/>
        <end position="917"/>
    </location>
</feature>
<dbReference type="AlphaFoldDB" id="A0A2A9PEN4"/>
<feature type="compositionally biased region" description="Low complexity" evidence="1">
    <location>
        <begin position="740"/>
        <end position="760"/>
    </location>
</feature>
<feature type="signal peptide" evidence="2">
    <location>
        <begin position="1"/>
        <end position="19"/>
    </location>
</feature>
<name>A0A2A9PEN4_OPHUN</name>
<feature type="compositionally biased region" description="Low complexity" evidence="1">
    <location>
        <begin position="927"/>
        <end position="948"/>
    </location>
</feature>
<dbReference type="SUPFAM" id="SSF55486">
    <property type="entry name" value="Metalloproteases ('zincins'), catalytic domain"/>
    <property type="match status" value="1"/>
</dbReference>
<evidence type="ECO:0000313" key="3">
    <source>
        <dbReference type="EMBL" id="PFH59372.1"/>
    </source>
</evidence>
<feature type="compositionally biased region" description="Polar residues" evidence="1">
    <location>
        <begin position="634"/>
        <end position="644"/>
    </location>
</feature>
<reference evidence="3 4" key="2">
    <citation type="journal article" date="2017" name="Sci. Rep.">
        <title>Ant-infecting Ophiocordyceps genomes reveal a high diversity of potential behavioral manipulation genes and a possible major role for enterotoxins.</title>
        <authorList>
            <person name="de Bekker C."/>
            <person name="Ohm R.A."/>
            <person name="Evans H.C."/>
            <person name="Brachmann A."/>
            <person name="Hughes D.P."/>
        </authorList>
    </citation>
    <scope>NUCLEOTIDE SEQUENCE [LARGE SCALE GENOMIC DNA]</scope>
    <source>
        <strain evidence="3 4">SC16a</strain>
    </source>
</reference>